<keyword evidence="11" id="KW-1185">Reference proteome</keyword>
<gene>
    <name evidence="10" type="ORF">EHT87_07135</name>
</gene>
<dbReference type="GO" id="GO:0019646">
    <property type="term" value="P:aerobic electron transport chain"/>
    <property type="evidence" value="ECO:0007669"/>
    <property type="project" value="InterPro"/>
</dbReference>
<dbReference type="GO" id="GO:0046872">
    <property type="term" value="F:metal ion binding"/>
    <property type="evidence" value="ECO:0007669"/>
    <property type="project" value="UniProtKB-KW"/>
</dbReference>
<evidence type="ECO:0000256" key="6">
    <source>
        <dbReference type="ARBA" id="ARBA00023014"/>
    </source>
</evidence>
<dbReference type="RefSeq" id="WP_124905237.1">
    <property type="nucleotide sequence ID" value="NZ_RQJP01000001.1"/>
</dbReference>
<dbReference type="PROSITE" id="PS51373">
    <property type="entry name" value="HIPIP"/>
    <property type="match status" value="1"/>
</dbReference>
<keyword evidence="4 7" id="KW-0249">Electron transport</keyword>
<keyword evidence="5 7" id="KW-0408">Iron</keyword>
<feature type="domain" description="High potential iron-sulfur proteins family profile" evidence="9">
    <location>
        <begin position="49"/>
        <end position="118"/>
    </location>
</feature>
<evidence type="ECO:0000256" key="4">
    <source>
        <dbReference type="ARBA" id="ARBA00022982"/>
    </source>
</evidence>
<evidence type="ECO:0000256" key="1">
    <source>
        <dbReference type="ARBA" id="ARBA00022448"/>
    </source>
</evidence>
<dbReference type="PROSITE" id="PS51257">
    <property type="entry name" value="PROKAR_LIPOPROTEIN"/>
    <property type="match status" value="1"/>
</dbReference>
<keyword evidence="6 7" id="KW-0411">Iron-sulfur</keyword>
<dbReference type="AlphaFoldDB" id="A0A3P1CY65"/>
<comment type="similarity">
    <text evidence="7">Belongs to the high-potential iron-sulfur protein (HiPIP) family.</text>
</comment>
<evidence type="ECO:0000256" key="7">
    <source>
        <dbReference type="RuleBase" id="RU000620"/>
    </source>
</evidence>
<keyword evidence="3 7" id="KW-0479">Metal-binding</keyword>
<accession>A0A3P1CY65</accession>
<comment type="subunit">
    <text evidence="7">Homodimer.</text>
</comment>
<organism evidence="10 11">
    <name type="scientific">Larkinella knui</name>
    <dbReference type="NCBI Taxonomy" id="2025310"/>
    <lineage>
        <taxon>Bacteria</taxon>
        <taxon>Pseudomonadati</taxon>
        <taxon>Bacteroidota</taxon>
        <taxon>Cytophagia</taxon>
        <taxon>Cytophagales</taxon>
        <taxon>Spirosomataceae</taxon>
        <taxon>Larkinella</taxon>
    </lineage>
</organism>
<evidence type="ECO:0000313" key="11">
    <source>
        <dbReference type="Proteomes" id="UP000274271"/>
    </source>
</evidence>
<dbReference type="GO" id="GO:0009055">
    <property type="term" value="F:electron transfer activity"/>
    <property type="evidence" value="ECO:0007669"/>
    <property type="project" value="InterPro"/>
</dbReference>
<reference evidence="10 11" key="1">
    <citation type="submission" date="2018-11" db="EMBL/GenBank/DDBJ databases">
        <authorList>
            <person name="Zhou Z."/>
            <person name="Wang G."/>
        </authorList>
    </citation>
    <scope>NUCLEOTIDE SEQUENCE [LARGE SCALE GENOMIC DNA]</scope>
    <source>
        <strain evidence="10 11">KCTC42998</strain>
    </source>
</reference>
<evidence type="ECO:0000256" key="8">
    <source>
        <dbReference type="SAM" id="MobiDB-lite"/>
    </source>
</evidence>
<dbReference type="InterPro" id="IPR000170">
    <property type="entry name" value="High_potential_FeS_prot"/>
</dbReference>
<evidence type="ECO:0000313" key="10">
    <source>
        <dbReference type="EMBL" id="RRB18040.1"/>
    </source>
</evidence>
<name>A0A3P1CY65_9BACT</name>
<dbReference type="InterPro" id="IPR036369">
    <property type="entry name" value="HIPIP_sf"/>
</dbReference>
<dbReference type="Pfam" id="PF01355">
    <property type="entry name" value="HIPIP"/>
    <property type="match status" value="1"/>
</dbReference>
<dbReference type="GO" id="GO:0051539">
    <property type="term" value="F:4 iron, 4 sulfur cluster binding"/>
    <property type="evidence" value="ECO:0007669"/>
    <property type="project" value="UniProtKB-KW"/>
</dbReference>
<proteinExistence type="inferred from homology"/>
<protein>
    <recommendedName>
        <fullName evidence="7">High-potential iron-sulfur protein</fullName>
        <shortName evidence="7">HiPIP</shortName>
    </recommendedName>
</protein>
<sequence length="118" mass="12804">MRDSYSRRKFIEQIFAIGPATLGAGLLISSCQSETSSKQEEPKSGTDPCKDFSGVSENDLNTRKKLGYVDKSPQPESKCGNCNLFLPPKVARACGGCLLFKGPVLTSGYCTYWAPISK</sequence>
<dbReference type="Gene3D" id="4.10.490.10">
    <property type="entry name" value="High potential iron-sulphur protein"/>
    <property type="match status" value="1"/>
</dbReference>
<dbReference type="EMBL" id="RQJP01000001">
    <property type="protein sequence ID" value="RRB18040.1"/>
    <property type="molecule type" value="Genomic_DNA"/>
</dbReference>
<dbReference type="Proteomes" id="UP000274271">
    <property type="component" value="Unassembled WGS sequence"/>
</dbReference>
<dbReference type="SUPFAM" id="SSF57652">
    <property type="entry name" value="HIPIP (high potential iron protein)"/>
    <property type="match status" value="1"/>
</dbReference>
<dbReference type="OrthoDB" id="671811at2"/>
<feature type="region of interest" description="Disordered" evidence="8">
    <location>
        <begin position="33"/>
        <end position="58"/>
    </location>
</feature>
<evidence type="ECO:0000256" key="5">
    <source>
        <dbReference type="ARBA" id="ARBA00023004"/>
    </source>
</evidence>
<keyword evidence="1 7" id="KW-0813">Transport</keyword>
<keyword evidence="2 7" id="KW-0004">4Fe-4S</keyword>
<feature type="compositionally biased region" description="Basic and acidic residues" evidence="8">
    <location>
        <begin position="37"/>
        <end position="50"/>
    </location>
</feature>
<comment type="caution">
    <text evidence="10">The sequence shown here is derived from an EMBL/GenBank/DDBJ whole genome shotgun (WGS) entry which is preliminary data.</text>
</comment>
<evidence type="ECO:0000259" key="9">
    <source>
        <dbReference type="PROSITE" id="PS51373"/>
    </source>
</evidence>
<comment type="function">
    <text evidence="7">Specific class of high-redox-potential 4Fe-4S ferredoxins. Functions in anaerobic electron transport in most purple and in some other photosynthetic bacteria and in at least one genus (Paracoccus) of halophilic, denitrifying bacteria.</text>
</comment>
<evidence type="ECO:0000256" key="3">
    <source>
        <dbReference type="ARBA" id="ARBA00022723"/>
    </source>
</evidence>
<evidence type="ECO:0000256" key="2">
    <source>
        <dbReference type="ARBA" id="ARBA00022485"/>
    </source>
</evidence>